<keyword evidence="2" id="KW-1185">Reference proteome</keyword>
<accession>A0ABT0U236</accession>
<evidence type="ECO:0000313" key="2">
    <source>
        <dbReference type="Proteomes" id="UP001202961"/>
    </source>
</evidence>
<reference evidence="1 2" key="1">
    <citation type="journal article" date="2022" name="Syst. Appl. Microbiol.">
        <title>Rhodopirellula aestuarii sp. nov., a novel member of the genus Rhodopirellula isolated from brackish sediments collected in the Tagus River estuary, Portugal.</title>
        <authorList>
            <person name="Vitorino I.R."/>
            <person name="Klimek D."/>
            <person name="Calusinska M."/>
            <person name="Lobo-da-Cunha A."/>
            <person name="Vasconcelos V."/>
            <person name="Lage O.M."/>
        </authorList>
    </citation>
    <scope>NUCLEOTIDE SEQUENCE [LARGE SCALE GENOMIC DNA]</scope>
    <source>
        <strain evidence="1 2">ICT_H3.1</strain>
    </source>
</reference>
<dbReference type="RefSeq" id="WP_250928592.1">
    <property type="nucleotide sequence ID" value="NZ_JAMQBK010000025.1"/>
</dbReference>
<comment type="caution">
    <text evidence="1">The sequence shown here is derived from an EMBL/GenBank/DDBJ whole genome shotgun (WGS) entry which is preliminary data.</text>
</comment>
<dbReference type="Proteomes" id="UP001202961">
    <property type="component" value="Unassembled WGS sequence"/>
</dbReference>
<evidence type="ECO:0000313" key="1">
    <source>
        <dbReference type="EMBL" id="MCM2370954.1"/>
    </source>
</evidence>
<gene>
    <name evidence="1" type="ORF">NB063_10075</name>
</gene>
<protein>
    <submittedName>
        <fullName evidence="1">Uncharacterized protein</fullName>
    </submittedName>
</protein>
<proteinExistence type="predicted"/>
<dbReference type="EMBL" id="JAMQBK010000025">
    <property type="protein sequence ID" value="MCM2370954.1"/>
    <property type="molecule type" value="Genomic_DNA"/>
</dbReference>
<sequence>MPLPVTQGASSVILPVRVLNDANAPVLGLTDESAGLVVEYKMVGEDSWTLIELEAGTIGEHTEGGWVEDTGGDGFYELGFPDAGINHGSVTRIRIKAPSQTKYRYDWLTAMQVSRDEVPSGETIATRVAELLSSLRIDVQQSVQITGDDLEFVRGDDYIAHPVRVNLDTSGLEDPNEDLSAFRLVLSVYSSETEALFAIAADIVGDPGSQYAMFAPPASLTETWAAGTFNLLYRIEYAANKYWTIKRDATFRVVASDTDPDDITDVTAE</sequence>
<name>A0ABT0U236_9BACT</name>
<organism evidence="1 2">
    <name type="scientific">Aporhodopirellula aestuarii</name>
    <dbReference type="NCBI Taxonomy" id="2950107"/>
    <lineage>
        <taxon>Bacteria</taxon>
        <taxon>Pseudomonadati</taxon>
        <taxon>Planctomycetota</taxon>
        <taxon>Planctomycetia</taxon>
        <taxon>Pirellulales</taxon>
        <taxon>Pirellulaceae</taxon>
        <taxon>Aporhodopirellula</taxon>
    </lineage>
</organism>